<organism evidence="1 2">
    <name type="scientific">Lindgomyces ingoldianus</name>
    <dbReference type="NCBI Taxonomy" id="673940"/>
    <lineage>
        <taxon>Eukaryota</taxon>
        <taxon>Fungi</taxon>
        <taxon>Dikarya</taxon>
        <taxon>Ascomycota</taxon>
        <taxon>Pezizomycotina</taxon>
        <taxon>Dothideomycetes</taxon>
        <taxon>Pleosporomycetidae</taxon>
        <taxon>Pleosporales</taxon>
        <taxon>Lindgomycetaceae</taxon>
        <taxon>Lindgomyces</taxon>
    </lineage>
</organism>
<evidence type="ECO:0000313" key="1">
    <source>
        <dbReference type="EMBL" id="KAF2462720.1"/>
    </source>
</evidence>
<reference evidence="1" key="1">
    <citation type="journal article" date="2020" name="Stud. Mycol.">
        <title>101 Dothideomycetes genomes: a test case for predicting lifestyles and emergence of pathogens.</title>
        <authorList>
            <person name="Haridas S."/>
            <person name="Albert R."/>
            <person name="Binder M."/>
            <person name="Bloem J."/>
            <person name="Labutti K."/>
            <person name="Salamov A."/>
            <person name="Andreopoulos B."/>
            <person name="Baker S."/>
            <person name="Barry K."/>
            <person name="Bills G."/>
            <person name="Bluhm B."/>
            <person name="Cannon C."/>
            <person name="Castanera R."/>
            <person name="Culley D."/>
            <person name="Daum C."/>
            <person name="Ezra D."/>
            <person name="Gonzalez J."/>
            <person name="Henrissat B."/>
            <person name="Kuo A."/>
            <person name="Liang C."/>
            <person name="Lipzen A."/>
            <person name="Lutzoni F."/>
            <person name="Magnuson J."/>
            <person name="Mondo S."/>
            <person name="Nolan M."/>
            <person name="Ohm R."/>
            <person name="Pangilinan J."/>
            <person name="Park H.-J."/>
            <person name="Ramirez L."/>
            <person name="Alfaro M."/>
            <person name="Sun H."/>
            <person name="Tritt A."/>
            <person name="Yoshinaga Y."/>
            <person name="Zwiers L.-H."/>
            <person name="Turgeon B."/>
            <person name="Goodwin S."/>
            <person name="Spatafora J."/>
            <person name="Crous P."/>
            <person name="Grigoriev I."/>
        </authorList>
    </citation>
    <scope>NUCLEOTIDE SEQUENCE</scope>
    <source>
        <strain evidence="1">ATCC 200398</strain>
    </source>
</reference>
<comment type="caution">
    <text evidence="1">The sequence shown here is derived from an EMBL/GenBank/DDBJ whole genome shotgun (WGS) entry which is preliminary data.</text>
</comment>
<gene>
    <name evidence="1" type="ORF">BDR25DRAFT_363642</name>
</gene>
<keyword evidence="2" id="KW-1185">Reference proteome</keyword>
<protein>
    <submittedName>
        <fullName evidence="1">Uncharacterized protein</fullName>
    </submittedName>
</protein>
<proteinExistence type="predicted"/>
<accession>A0ACB6Q7E0</accession>
<name>A0ACB6Q7E0_9PLEO</name>
<dbReference type="Proteomes" id="UP000799755">
    <property type="component" value="Unassembled WGS sequence"/>
</dbReference>
<dbReference type="EMBL" id="MU003564">
    <property type="protein sequence ID" value="KAF2462720.1"/>
    <property type="molecule type" value="Genomic_DNA"/>
</dbReference>
<evidence type="ECO:0000313" key="2">
    <source>
        <dbReference type="Proteomes" id="UP000799755"/>
    </source>
</evidence>
<sequence length="139" mass="14838">MKLRAPAKALSIRDTPPRALPWLVGAALGVHPVFVLVVLSSAGHVLAVIAATEPAPTTPRRSAPATPRRSAPTTRMPAPTTPRRPPPGALRAHGECHDSASSIEKKKREEKEEGEEEKEEEGEGEEEQGDVSPGLLARH</sequence>